<dbReference type="RefSeq" id="WP_128176448.1">
    <property type="nucleotide sequence ID" value="NZ_CP071409.1"/>
</dbReference>
<dbReference type="PANTHER" id="PTHR30126">
    <property type="entry name" value="HTH-TYPE TRANSCRIPTIONAL REGULATOR"/>
    <property type="match status" value="1"/>
</dbReference>
<dbReference type="Pfam" id="PF00126">
    <property type="entry name" value="HTH_1"/>
    <property type="match status" value="1"/>
</dbReference>
<dbReference type="FunFam" id="1.10.10.10:FF:000145">
    <property type="entry name" value="LysR family transcriptional regulator"/>
    <property type="match status" value="1"/>
</dbReference>
<accession>A0A443IF33</accession>
<reference evidence="6 7" key="1">
    <citation type="submission" date="2014-04" db="EMBL/GenBank/DDBJ databases">
        <title>Draft genome sequence of Pantoea beijingensis strain LMG 27579, an emerging pathogen to Pleurotus eryngii with potential industrial application.</title>
        <authorList>
            <person name="Xu F."/>
            <person name="Liu Y."/>
            <person name="Wang S."/>
            <person name="Yin Y."/>
            <person name="Ma Y."/>
            <person name="Zhao S."/>
            <person name="Rong C."/>
        </authorList>
    </citation>
    <scope>NUCLEOTIDE SEQUENCE [LARGE SCALE GENOMIC DNA]</scope>
    <source>
        <strain evidence="6 7">LMG 27579</strain>
    </source>
</reference>
<dbReference type="GO" id="GO:0003700">
    <property type="term" value="F:DNA-binding transcription factor activity"/>
    <property type="evidence" value="ECO:0007669"/>
    <property type="project" value="InterPro"/>
</dbReference>
<dbReference type="PROSITE" id="PS50931">
    <property type="entry name" value="HTH_LYSR"/>
    <property type="match status" value="1"/>
</dbReference>
<dbReference type="Gene3D" id="3.40.190.290">
    <property type="match status" value="1"/>
</dbReference>
<name>A0A443IF33_9GAMM</name>
<keyword evidence="7" id="KW-1185">Reference proteome</keyword>
<dbReference type="Pfam" id="PF03466">
    <property type="entry name" value="LysR_substrate"/>
    <property type="match status" value="1"/>
</dbReference>
<dbReference type="InterPro" id="IPR005119">
    <property type="entry name" value="LysR_subst-bd"/>
</dbReference>
<gene>
    <name evidence="6" type="ORF">ED28_06735</name>
</gene>
<comment type="similarity">
    <text evidence="1">Belongs to the LysR transcriptional regulatory family.</text>
</comment>
<evidence type="ECO:0000313" key="6">
    <source>
        <dbReference type="EMBL" id="RWR02674.1"/>
    </source>
</evidence>
<dbReference type="EMBL" id="JMEE01000009">
    <property type="protein sequence ID" value="RWR02674.1"/>
    <property type="molecule type" value="Genomic_DNA"/>
</dbReference>
<dbReference type="Gene3D" id="1.10.10.10">
    <property type="entry name" value="Winged helix-like DNA-binding domain superfamily/Winged helix DNA-binding domain"/>
    <property type="match status" value="1"/>
</dbReference>
<dbReference type="NCBIfam" id="NF040889">
    <property type="entry name" value="trans_reg_YeiE"/>
    <property type="match status" value="1"/>
</dbReference>
<keyword evidence="3" id="KW-0238">DNA-binding</keyword>
<dbReference type="Proteomes" id="UP000288794">
    <property type="component" value="Unassembled WGS sequence"/>
</dbReference>
<sequence>MHITLRQIEVFTEVLKSGSTTQASQVLSLSQSAVSAALADLENQLNVQLFDRVGKRLVVNEHGRLLYPRAVGLLEQAGDIEQLFREDNGSLRIYASSTIGNYLLPEMIAHYRHDFPQLPLELSVGNSQDVVNAVADFRVDIGLIEGPCHMTELISEPWLEDELVVFAAPDAAILQQPVTLESLSQAQWILREPGSGTREIVDYLLLSHLSQLQLAMELGNSEAIKHAVRHGLGISCLSRRVIAEQLESGRLVEVTVPLPKLTRTLYQIRHRQKHISKALSRFLLYCRID</sequence>
<dbReference type="PRINTS" id="PR00039">
    <property type="entry name" value="HTHLYSR"/>
</dbReference>
<evidence type="ECO:0000313" key="7">
    <source>
        <dbReference type="Proteomes" id="UP000288794"/>
    </source>
</evidence>
<evidence type="ECO:0000256" key="2">
    <source>
        <dbReference type="ARBA" id="ARBA00023015"/>
    </source>
</evidence>
<comment type="caution">
    <text evidence="6">The sequence shown here is derived from an EMBL/GenBank/DDBJ whole genome shotgun (WGS) entry which is preliminary data.</text>
</comment>
<dbReference type="NCBIfam" id="NF008095">
    <property type="entry name" value="PRK10837.1"/>
    <property type="match status" value="1"/>
</dbReference>
<dbReference type="PANTHER" id="PTHR30126:SF94">
    <property type="entry name" value="LYSR FAMILY TRANSCRIPTIONAL REGULATOR"/>
    <property type="match status" value="1"/>
</dbReference>
<evidence type="ECO:0000256" key="1">
    <source>
        <dbReference type="ARBA" id="ARBA00009437"/>
    </source>
</evidence>
<dbReference type="GO" id="GO:0000976">
    <property type="term" value="F:transcription cis-regulatory region binding"/>
    <property type="evidence" value="ECO:0007669"/>
    <property type="project" value="TreeGrafter"/>
</dbReference>
<protein>
    <submittedName>
        <fullName evidence="6">Transcriptional regulator</fullName>
    </submittedName>
</protein>
<dbReference type="SUPFAM" id="SSF53850">
    <property type="entry name" value="Periplasmic binding protein-like II"/>
    <property type="match status" value="1"/>
</dbReference>
<feature type="domain" description="HTH lysR-type" evidence="5">
    <location>
        <begin position="3"/>
        <end position="60"/>
    </location>
</feature>
<organism evidence="6 7">
    <name type="scientific">[Pantoea] beijingensis</name>
    <dbReference type="NCBI Taxonomy" id="1324864"/>
    <lineage>
        <taxon>Bacteria</taxon>
        <taxon>Pseudomonadati</taxon>
        <taxon>Pseudomonadota</taxon>
        <taxon>Gammaproteobacteria</taxon>
        <taxon>Enterobacterales</taxon>
        <taxon>Erwiniaceae</taxon>
        <taxon>Erwinia</taxon>
    </lineage>
</organism>
<keyword evidence="2" id="KW-0805">Transcription regulation</keyword>
<dbReference type="InterPro" id="IPR049752">
    <property type="entry name" value="YeiE"/>
</dbReference>
<evidence type="ECO:0000256" key="3">
    <source>
        <dbReference type="ARBA" id="ARBA00023125"/>
    </source>
</evidence>
<evidence type="ECO:0000256" key="4">
    <source>
        <dbReference type="ARBA" id="ARBA00023163"/>
    </source>
</evidence>
<dbReference type="InterPro" id="IPR000847">
    <property type="entry name" value="LysR_HTH_N"/>
</dbReference>
<dbReference type="InterPro" id="IPR036390">
    <property type="entry name" value="WH_DNA-bd_sf"/>
</dbReference>
<proteinExistence type="inferred from homology"/>
<dbReference type="AlphaFoldDB" id="A0A443IF33"/>
<dbReference type="CDD" id="cd08420">
    <property type="entry name" value="PBP2_CysL_like"/>
    <property type="match status" value="1"/>
</dbReference>
<dbReference type="InterPro" id="IPR036388">
    <property type="entry name" value="WH-like_DNA-bd_sf"/>
</dbReference>
<keyword evidence="4" id="KW-0804">Transcription</keyword>
<evidence type="ECO:0000259" key="5">
    <source>
        <dbReference type="PROSITE" id="PS50931"/>
    </source>
</evidence>
<dbReference type="SUPFAM" id="SSF46785">
    <property type="entry name" value="Winged helix' DNA-binding domain"/>
    <property type="match status" value="1"/>
</dbReference>